<evidence type="ECO:0000259" key="8">
    <source>
        <dbReference type="PROSITE" id="PS50893"/>
    </source>
</evidence>
<dbReference type="SUPFAM" id="SSF90123">
    <property type="entry name" value="ABC transporter transmembrane region"/>
    <property type="match status" value="1"/>
</dbReference>
<dbReference type="Proteomes" id="UP000092565">
    <property type="component" value="Chromosome"/>
</dbReference>
<dbReference type="PROSITE" id="PS50929">
    <property type="entry name" value="ABC_TM1F"/>
    <property type="match status" value="1"/>
</dbReference>
<feature type="transmembrane region" description="Helical" evidence="7">
    <location>
        <begin position="129"/>
        <end position="146"/>
    </location>
</feature>
<evidence type="ECO:0000256" key="4">
    <source>
        <dbReference type="ARBA" id="ARBA00022840"/>
    </source>
</evidence>
<evidence type="ECO:0000259" key="9">
    <source>
        <dbReference type="PROSITE" id="PS50929"/>
    </source>
</evidence>
<dbReference type="PANTHER" id="PTHR24221">
    <property type="entry name" value="ATP-BINDING CASSETTE SUB-FAMILY B"/>
    <property type="match status" value="1"/>
</dbReference>
<name>A0A1B0ZU33_9RHOB</name>
<evidence type="ECO:0000313" key="10">
    <source>
        <dbReference type="EMBL" id="ANP37619.1"/>
    </source>
</evidence>
<evidence type="ECO:0000256" key="2">
    <source>
        <dbReference type="ARBA" id="ARBA00022692"/>
    </source>
</evidence>
<dbReference type="InterPro" id="IPR027417">
    <property type="entry name" value="P-loop_NTPase"/>
</dbReference>
<keyword evidence="6 7" id="KW-0472">Membrane</keyword>
<dbReference type="PATRIC" id="fig|60890.4.peg.2660"/>
<dbReference type="RefSeq" id="WP_065272417.1">
    <property type="nucleotide sequence ID" value="NZ_CP015124.1"/>
</dbReference>
<dbReference type="PROSITE" id="PS00211">
    <property type="entry name" value="ABC_TRANSPORTER_1"/>
    <property type="match status" value="1"/>
</dbReference>
<feature type="transmembrane region" description="Helical" evidence="7">
    <location>
        <begin position="46"/>
        <end position="66"/>
    </location>
</feature>
<dbReference type="GO" id="GO:0005886">
    <property type="term" value="C:plasma membrane"/>
    <property type="evidence" value="ECO:0007669"/>
    <property type="project" value="UniProtKB-SubCell"/>
</dbReference>
<dbReference type="GO" id="GO:0005524">
    <property type="term" value="F:ATP binding"/>
    <property type="evidence" value="ECO:0007669"/>
    <property type="project" value="UniProtKB-KW"/>
</dbReference>
<evidence type="ECO:0000256" key="1">
    <source>
        <dbReference type="ARBA" id="ARBA00004651"/>
    </source>
</evidence>
<dbReference type="SUPFAM" id="SSF52540">
    <property type="entry name" value="P-loop containing nucleoside triphosphate hydrolases"/>
    <property type="match status" value="1"/>
</dbReference>
<proteinExistence type="predicted"/>
<keyword evidence="2 7" id="KW-0812">Transmembrane</keyword>
<comment type="subcellular location">
    <subcellularLocation>
        <location evidence="1">Cell membrane</location>
        <topology evidence="1">Multi-pass membrane protein</topology>
    </subcellularLocation>
</comment>
<evidence type="ECO:0000256" key="3">
    <source>
        <dbReference type="ARBA" id="ARBA00022741"/>
    </source>
</evidence>
<accession>A0A1B0ZU33</accession>
<dbReference type="InterPro" id="IPR003439">
    <property type="entry name" value="ABC_transporter-like_ATP-bd"/>
</dbReference>
<dbReference type="InterPro" id="IPR036640">
    <property type="entry name" value="ABC1_TM_sf"/>
</dbReference>
<dbReference type="GO" id="GO:0016887">
    <property type="term" value="F:ATP hydrolysis activity"/>
    <property type="evidence" value="ECO:0007669"/>
    <property type="project" value="InterPro"/>
</dbReference>
<organism evidence="10 11">
    <name type="scientific">Phaeobacter gallaeciensis</name>
    <dbReference type="NCBI Taxonomy" id="60890"/>
    <lineage>
        <taxon>Bacteria</taxon>
        <taxon>Pseudomonadati</taxon>
        <taxon>Pseudomonadota</taxon>
        <taxon>Alphaproteobacteria</taxon>
        <taxon>Rhodobacterales</taxon>
        <taxon>Roseobacteraceae</taxon>
        <taxon>Phaeobacter</taxon>
    </lineage>
</organism>
<dbReference type="Gene3D" id="1.20.1560.10">
    <property type="entry name" value="ABC transporter type 1, transmembrane domain"/>
    <property type="match status" value="1"/>
</dbReference>
<feature type="domain" description="ABC transporter" evidence="8">
    <location>
        <begin position="331"/>
        <end position="544"/>
    </location>
</feature>
<evidence type="ECO:0000256" key="7">
    <source>
        <dbReference type="SAM" id="Phobius"/>
    </source>
</evidence>
<dbReference type="AlphaFoldDB" id="A0A1B0ZU33"/>
<dbReference type="InterPro" id="IPR003593">
    <property type="entry name" value="AAA+_ATPase"/>
</dbReference>
<dbReference type="InterPro" id="IPR017871">
    <property type="entry name" value="ABC_transporter-like_CS"/>
</dbReference>
<dbReference type="Pfam" id="PF00005">
    <property type="entry name" value="ABC_tran"/>
    <property type="match status" value="1"/>
</dbReference>
<dbReference type="OrthoDB" id="9806127at2"/>
<dbReference type="InterPro" id="IPR011527">
    <property type="entry name" value="ABC1_TM_dom"/>
</dbReference>
<keyword evidence="4" id="KW-0067">ATP-binding</keyword>
<dbReference type="Gene3D" id="3.40.50.300">
    <property type="entry name" value="P-loop containing nucleotide triphosphate hydrolases"/>
    <property type="match status" value="1"/>
</dbReference>
<feature type="transmembrane region" description="Helical" evidence="7">
    <location>
        <begin position="231"/>
        <end position="256"/>
    </location>
</feature>
<dbReference type="SMART" id="SM00382">
    <property type="entry name" value="AAA"/>
    <property type="match status" value="1"/>
</dbReference>
<feature type="domain" description="ABC transmembrane type-1" evidence="9">
    <location>
        <begin position="14"/>
        <end position="302"/>
    </location>
</feature>
<dbReference type="GO" id="GO:0140359">
    <property type="term" value="F:ABC-type transporter activity"/>
    <property type="evidence" value="ECO:0007669"/>
    <property type="project" value="InterPro"/>
</dbReference>
<dbReference type="InterPro" id="IPR039421">
    <property type="entry name" value="Type_1_exporter"/>
</dbReference>
<evidence type="ECO:0000313" key="11">
    <source>
        <dbReference type="Proteomes" id="UP000092565"/>
    </source>
</evidence>
<feature type="transmembrane region" description="Helical" evidence="7">
    <location>
        <begin position="152"/>
        <end position="173"/>
    </location>
</feature>
<keyword evidence="3" id="KW-0547">Nucleotide-binding</keyword>
<dbReference type="PROSITE" id="PS50893">
    <property type="entry name" value="ABC_TRANSPORTER_2"/>
    <property type="match status" value="1"/>
</dbReference>
<dbReference type="CDD" id="cd18584">
    <property type="entry name" value="ABC_6TM_AarD_CydD"/>
    <property type="match status" value="1"/>
</dbReference>
<dbReference type="EMBL" id="CP015124">
    <property type="protein sequence ID" value="ANP37619.1"/>
    <property type="molecule type" value="Genomic_DNA"/>
</dbReference>
<evidence type="ECO:0000256" key="5">
    <source>
        <dbReference type="ARBA" id="ARBA00022989"/>
    </source>
</evidence>
<evidence type="ECO:0000256" key="6">
    <source>
        <dbReference type="ARBA" id="ARBA00023136"/>
    </source>
</evidence>
<reference evidence="10 11" key="1">
    <citation type="submission" date="2016-04" db="EMBL/GenBank/DDBJ databases">
        <authorList>
            <person name="Evans L.H."/>
            <person name="Alamgir A."/>
            <person name="Owens N."/>
            <person name="Weber N.D."/>
            <person name="Virtaneva K."/>
            <person name="Barbian K."/>
            <person name="Babar A."/>
            <person name="Rosenke K."/>
        </authorList>
    </citation>
    <scope>NUCLEOTIDE SEQUENCE [LARGE SCALE GENOMIC DNA]</scope>
    <source>
        <strain evidence="10 11">JL2886</strain>
    </source>
</reference>
<protein>
    <submittedName>
        <fullName evidence="10">Cysteine ABC transporter permease</fullName>
    </submittedName>
</protein>
<gene>
    <name evidence="10" type="primary">cydD</name>
    <name evidence="10" type="ORF">JL2886_02733</name>
</gene>
<dbReference type="PANTHER" id="PTHR24221:SF590">
    <property type="entry name" value="COMPONENT LINKED WITH THE ASSEMBLY OF CYTOCHROME' TRANSPORT TRANSMEMBRANE ATP-BINDING PROTEIN ABC TRANSPORTER CYDD-RELATED"/>
    <property type="match status" value="1"/>
</dbReference>
<dbReference type="Pfam" id="PF00664">
    <property type="entry name" value="ABC_membrane"/>
    <property type="match status" value="1"/>
</dbReference>
<keyword evidence="11" id="KW-1185">Reference proteome</keyword>
<sequence length="544" mass="56940">MRLQTASSIRGEGLGTLLSLAASLTWLVAAAVIAWSLAALLTDPAVLSPVLMATSFFALAALRAALSAMSDRCLAEAADARIDVLRQEIATVEAQSTQPSALGGPGALAALAGEKLEALRPYLMRYRPARMRSAVMPLVILGIAVWHSWAVALVLLLAGPLIPVFMALVGWAAKSASERQMVEIGQLSDLLVDRLAALSDLRLIGAGPQMVDGFARASEDLRERTMSVLRIAFLSSTVLELFSALGVAMVAIWVGFSLLGELSWGAWGTELSPAAGIYLLLLAPEFFQPLRDLAAAWHDRAAAEAVQDEIAGWRAEDRPVRVGQGGGVAALTPQPVLRLSGVVHRGIAYPELSIVPGETVALTGPSGCGKSTLLRLLAGLEQPDQGAVLLDGQPLDDSNAAAWRASLGWMPQAPHFLNRSLRYNIAFGAPLEPGLLDAAQLAQVLKALPKGDLSLLGERGAGLSGGEARRVTLARAMQGAPGLIIADEPTADLDAATAKAITDGLMRFAQTGGTLIIATHDPALAGRMDRQIALGKSEDLSCGI</sequence>
<keyword evidence="5 7" id="KW-1133">Transmembrane helix</keyword>